<dbReference type="EMBL" id="AMQN01003043">
    <property type="status" value="NOT_ANNOTATED_CDS"/>
    <property type="molecule type" value="Genomic_DNA"/>
</dbReference>
<keyword evidence="3" id="KW-0732">Signal</keyword>
<evidence type="ECO:0000313" key="6">
    <source>
        <dbReference type="EnsemblMetazoa" id="CapteP185400"/>
    </source>
</evidence>
<dbReference type="Proteomes" id="UP000014760">
    <property type="component" value="Unassembled WGS sequence"/>
</dbReference>
<dbReference type="AlphaFoldDB" id="R7TAW2"/>
<sequence length="337" mass="37045">MEFCFWMNTRSNVPHHWIFVAVLSGMSFAQEANWTCVNRSSHLPDLTSVKDGSLERQLTNNDSTWISTWIERGPWMWHSSDQVLHPNQGCFLIQKHNYKLQSSFLEHFELKASNLDQSGCTNYCMEKQYSYSGISMRGIENLKCYCGNQVPLLGTVGDGNCAAPCKHGEPICGHSGYARIITSKGTFGELPWADGQPALRNRTCIVAVKTNGEIRLSSSDCESDSAFICMSPDAVPSSSKPDKTTTKPAHGSRDIPEFTTASFAVSTASAEMAMAPSKTSTGWVLGGVFVVLCCGLSIAAYILYAAHAGFFAFQQRPVYGEMRDMGATWGRKSGSEY</sequence>
<keyword evidence="2" id="KW-1133">Transmembrane helix</keyword>
<proteinExistence type="predicted"/>
<gene>
    <name evidence="5" type="ORF">CAPTEDRAFT_185400</name>
</gene>
<dbReference type="HOGENOM" id="CLU_041836_1_0_1"/>
<feature type="domain" description="WSC" evidence="4">
    <location>
        <begin position="84"/>
        <end position="185"/>
    </location>
</feature>
<keyword evidence="7" id="KW-1185">Reference proteome</keyword>
<protein>
    <recommendedName>
        <fullName evidence="4">WSC domain-containing protein</fullName>
    </recommendedName>
</protein>
<evidence type="ECO:0000256" key="2">
    <source>
        <dbReference type="SAM" id="Phobius"/>
    </source>
</evidence>
<dbReference type="EnsemblMetazoa" id="CapteT185400">
    <property type="protein sequence ID" value="CapteP185400"/>
    <property type="gene ID" value="CapteG185400"/>
</dbReference>
<reference evidence="7" key="1">
    <citation type="submission" date="2012-12" db="EMBL/GenBank/DDBJ databases">
        <authorList>
            <person name="Hellsten U."/>
            <person name="Grimwood J."/>
            <person name="Chapman J.A."/>
            <person name="Shapiro H."/>
            <person name="Aerts A."/>
            <person name="Otillar R.P."/>
            <person name="Terry A.Y."/>
            <person name="Boore J.L."/>
            <person name="Simakov O."/>
            <person name="Marletaz F."/>
            <person name="Cho S.-J."/>
            <person name="Edsinger-Gonzales E."/>
            <person name="Havlak P."/>
            <person name="Kuo D.-H."/>
            <person name="Larsson T."/>
            <person name="Lv J."/>
            <person name="Arendt D."/>
            <person name="Savage R."/>
            <person name="Osoegawa K."/>
            <person name="de Jong P."/>
            <person name="Lindberg D.R."/>
            <person name="Seaver E.C."/>
            <person name="Weisblat D.A."/>
            <person name="Putnam N.H."/>
            <person name="Grigoriev I.V."/>
            <person name="Rokhsar D.S."/>
        </authorList>
    </citation>
    <scope>NUCLEOTIDE SEQUENCE</scope>
    <source>
        <strain evidence="7">I ESC-2004</strain>
    </source>
</reference>
<dbReference type="EMBL" id="KB310768">
    <property type="protein sequence ID" value="ELT90829.1"/>
    <property type="molecule type" value="Genomic_DNA"/>
</dbReference>
<keyword evidence="2" id="KW-0812">Transmembrane</keyword>
<reference evidence="5 7" key="2">
    <citation type="journal article" date="2013" name="Nature">
        <title>Insights into bilaterian evolution from three spiralian genomes.</title>
        <authorList>
            <person name="Simakov O."/>
            <person name="Marletaz F."/>
            <person name="Cho S.J."/>
            <person name="Edsinger-Gonzales E."/>
            <person name="Havlak P."/>
            <person name="Hellsten U."/>
            <person name="Kuo D.H."/>
            <person name="Larsson T."/>
            <person name="Lv J."/>
            <person name="Arendt D."/>
            <person name="Savage R."/>
            <person name="Osoegawa K."/>
            <person name="de Jong P."/>
            <person name="Grimwood J."/>
            <person name="Chapman J.A."/>
            <person name="Shapiro H."/>
            <person name="Aerts A."/>
            <person name="Otillar R.P."/>
            <person name="Terry A.Y."/>
            <person name="Boore J.L."/>
            <person name="Grigoriev I.V."/>
            <person name="Lindberg D.R."/>
            <person name="Seaver E.C."/>
            <person name="Weisblat D.A."/>
            <person name="Putnam N.H."/>
            <person name="Rokhsar D.S."/>
        </authorList>
    </citation>
    <scope>NUCLEOTIDE SEQUENCE</scope>
    <source>
        <strain evidence="5 7">I ESC-2004</strain>
    </source>
</reference>
<dbReference type="EMBL" id="AMQN01003042">
    <property type="status" value="NOT_ANNOTATED_CDS"/>
    <property type="molecule type" value="Genomic_DNA"/>
</dbReference>
<evidence type="ECO:0000256" key="3">
    <source>
        <dbReference type="SAM" id="SignalP"/>
    </source>
</evidence>
<feature type="transmembrane region" description="Helical" evidence="2">
    <location>
        <begin position="283"/>
        <end position="306"/>
    </location>
</feature>
<feature type="signal peptide" evidence="3">
    <location>
        <begin position="1"/>
        <end position="29"/>
    </location>
</feature>
<reference evidence="6" key="3">
    <citation type="submission" date="2015-06" db="UniProtKB">
        <authorList>
            <consortium name="EnsemblMetazoa"/>
        </authorList>
    </citation>
    <scope>IDENTIFICATION</scope>
</reference>
<evidence type="ECO:0000313" key="7">
    <source>
        <dbReference type="Proteomes" id="UP000014760"/>
    </source>
</evidence>
<organism evidence="5">
    <name type="scientific">Capitella teleta</name>
    <name type="common">Polychaete worm</name>
    <dbReference type="NCBI Taxonomy" id="283909"/>
    <lineage>
        <taxon>Eukaryota</taxon>
        <taxon>Metazoa</taxon>
        <taxon>Spiralia</taxon>
        <taxon>Lophotrochozoa</taxon>
        <taxon>Annelida</taxon>
        <taxon>Polychaeta</taxon>
        <taxon>Sedentaria</taxon>
        <taxon>Scolecida</taxon>
        <taxon>Capitellidae</taxon>
        <taxon>Capitella</taxon>
    </lineage>
</organism>
<evidence type="ECO:0000256" key="1">
    <source>
        <dbReference type="SAM" id="MobiDB-lite"/>
    </source>
</evidence>
<feature type="region of interest" description="Disordered" evidence="1">
    <location>
        <begin position="233"/>
        <end position="252"/>
    </location>
</feature>
<dbReference type="PROSITE" id="PS51212">
    <property type="entry name" value="WSC"/>
    <property type="match status" value="1"/>
</dbReference>
<dbReference type="Pfam" id="PF01822">
    <property type="entry name" value="WSC"/>
    <property type="match status" value="1"/>
</dbReference>
<feature type="chain" id="PRO_5008786818" description="WSC domain-containing protein" evidence="3">
    <location>
        <begin position="30"/>
        <end position="337"/>
    </location>
</feature>
<evidence type="ECO:0000313" key="5">
    <source>
        <dbReference type="EMBL" id="ELT90829.1"/>
    </source>
</evidence>
<name>R7TAW2_CAPTE</name>
<accession>R7TAW2</accession>
<feature type="compositionally biased region" description="Basic and acidic residues" evidence="1">
    <location>
        <begin position="240"/>
        <end position="252"/>
    </location>
</feature>
<keyword evidence="2" id="KW-0472">Membrane</keyword>
<dbReference type="InterPro" id="IPR002889">
    <property type="entry name" value="WSC_carb-bd"/>
</dbReference>
<evidence type="ECO:0000259" key="4">
    <source>
        <dbReference type="PROSITE" id="PS51212"/>
    </source>
</evidence>